<feature type="transmembrane region" description="Helical" evidence="1">
    <location>
        <begin position="84"/>
        <end position="103"/>
    </location>
</feature>
<feature type="transmembrane region" description="Helical" evidence="1">
    <location>
        <begin position="248"/>
        <end position="270"/>
    </location>
</feature>
<feature type="transmembrane region" description="Helical" evidence="1">
    <location>
        <begin position="290"/>
        <end position="312"/>
    </location>
</feature>
<keyword evidence="1" id="KW-1133">Transmembrane helix</keyword>
<sequence length="585" mass="69362">IFHKNLRNIFYVNISIFSIIGMVMTIRNIFKIQKIYPVIDAYLNSCFFILILISFVYATLLSYERIYAFINIKTYEKSENEFSYFNVMAYIVAGVVSIILLYLSRINKVMSVFDIIATMFFIQLISLIIYLFTVFKTEKIFRSKSKIRTITLSLSSKYTLKQIHKNMVLITIIICTSMFFNLEGSIHLYIINQYQYSYKDEVIHFIIFHVSIYFGIIVRMITIILLQEKARRFIHRQLFRFKDSKVKPIIYTCYNTKTEGAVYFNIILNVNTFRHQQTNIQLIFNHLSKFFTTLNLLIIIISFITNIILYKLNLFNKNLRHMFYLNHICFILTGSLTFTRELCLITFFTQKTFGYLYYASFAMLSACSFATSLHCLERIFAFYKLKYYNLDEEYKSTSFIFFGYFGTIFITGITQLLGNYYDILNSISSSLLFLTIQIITFLIFLYTVYKTNLYYQMKTSEIAISLPLSYKYQLQEIYKSSKLLTLIIFSVVFSNIEGCCHTLIMYLQNDKYFDMVFHAITFQFVVNSCILFRLLILIFLHRKLRSFVNGKLLFHLKSSKIEPIKVKQKTQVETVEYFKFYAVGI</sequence>
<proteinExistence type="predicted"/>
<evidence type="ECO:0000313" key="2">
    <source>
        <dbReference type="Proteomes" id="UP000035681"/>
    </source>
</evidence>
<feature type="transmembrane region" description="Helical" evidence="1">
    <location>
        <begin position="115"/>
        <end position="135"/>
    </location>
</feature>
<reference evidence="3" key="1">
    <citation type="submission" date="2024-02" db="UniProtKB">
        <authorList>
            <consortium name="WormBaseParasite"/>
        </authorList>
    </citation>
    <scope>IDENTIFICATION</scope>
</reference>
<feature type="transmembrane region" description="Helical" evidence="1">
    <location>
        <begin position="202"/>
        <end position="227"/>
    </location>
</feature>
<keyword evidence="2" id="KW-1185">Reference proteome</keyword>
<feature type="transmembrane region" description="Helical" evidence="1">
    <location>
        <begin position="516"/>
        <end position="540"/>
    </location>
</feature>
<evidence type="ECO:0000256" key="1">
    <source>
        <dbReference type="SAM" id="Phobius"/>
    </source>
</evidence>
<organism evidence="2 3">
    <name type="scientific">Strongyloides stercoralis</name>
    <name type="common">Threadworm</name>
    <dbReference type="NCBI Taxonomy" id="6248"/>
    <lineage>
        <taxon>Eukaryota</taxon>
        <taxon>Metazoa</taxon>
        <taxon>Ecdysozoa</taxon>
        <taxon>Nematoda</taxon>
        <taxon>Chromadorea</taxon>
        <taxon>Rhabditida</taxon>
        <taxon>Tylenchina</taxon>
        <taxon>Panagrolaimomorpha</taxon>
        <taxon>Strongyloidoidea</taxon>
        <taxon>Strongyloididae</taxon>
        <taxon>Strongyloides</taxon>
    </lineage>
</organism>
<feature type="transmembrane region" description="Helical" evidence="1">
    <location>
        <begin position="167"/>
        <end position="190"/>
    </location>
</feature>
<dbReference type="AlphaFoldDB" id="A0AAF5DDJ5"/>
<dbReference type="WBParaSite" id="TCONS_00010639.p1">
    <property type="protein sequence ID" value="TCONS_00010639.p1"/>
    <property type="gene ID" value="XLOC_004044"/>
</dbReference>
<feature type="transmembrane region" description="Helical" evidence="1">
    <location>
        <begin position="42"/>
        <end position="63"/>
    </location>
</feature>
<feature type="transmembrane region" description="Helical" evidence="1">
    <location>
        <begin position="397"/>
        <end position="418"/>
    </location>
</feature>
<accession>A0AAF5DDJ5</accession>
<feature type="transmembrane region" description="Helical" evidence="1">
    <location>
        <begin position="324"/>
        <end position="349"/>
    </location>
</feature>
<feature type="transmembrane region" description="Helical" evidence="1">
    <location>
        <begin position="430"/>
        <end position="449"/>
    </location>
</feature>
<evidence type="ECO:0000313" key="3">
    <source>
        <dbReference type="WBParaSite" id="TCONS_00010639.p1"/>
    </source>
</evidence>
<keyword evidence="1" id="KW-0472">Membrane</keyword>
<dbReference type="Proteomes" id="UP000035681">
    <property type="component" value="Unplaced"/>
</dbReference>
<name>A0AAF5DDJ5_STRER</name>
<feature type="transmembrane region" description="Helical" evidence="1">
    <location>
        <begin position="355"/>
        <end position="376"/>
    </location>
</feature>
<feature type="transmembrane region" description="Helical" evidence="1">
    <location>
        <begin position="483"/>
        <end position="504"/>
    </location>
</feature>
<keyword evidence="1" id="KW-0812">Transmembrane</keyword>
<protein>
    <submittedName>
        <fullName evidence="3">7TM GPCR serpentine receptor class x (Srx) domain-containing protein</fullName>
    </submittedName>
</protein>
<feature type="transmembrane region" description="Helical" evidence="1">
    <location>
        <begin position="9"/>
        <end position="30"/>
    </location>
</feature>